<keyword evidence="3" id="KW-0315">Glutamine amidotransferase</keyword>
<keyword evidence="1" id="KW-0028">Amino-acid biosynthesis</keyword>
<sequence length="606" mass="65955">MCGILFLYRSAESSQGKKQGIAAQHEPVVERFLPGLQSRGPDAQSSDEVRLRSGATLVLQASLLQLRGRTPTTPVHKDSSGNILLFNGEIFGGLDVPGGRNDAQALLEALSAPGADVAAILTALRGPWAILYWQAASQTAWLGRDPIGRRSLLLHHPSESCPDLIVSSRAEQGASVATAVPQHHDASLSATVQDKHAETPAEAFWQEVEPGCYSIAFGNPRLLEGRIQVICRHDSKQLHLQRIVEYKHDQHLLDCSRSSGAEHQPGDLERACQQVLSALQRAVDIRCHSMDFPAPARSSAHSLASGQEMADAPVLVLFSGGVDSTLLAALAHRSLPESVPIDLASICFDGGQSPDRQSAIDALAELRKYAPNRQWRLIQVAGSLVDMDSNRSHLLDLLCPADTVMDLNIGAALWLAAQAQGTLHGQAGHDRQYRSAARVVLLGHGADELCAGYGRHRTTFRHQAWEGLSAELSKDMSRLWRRNLGRDDRIIADTGREARHPFLDEQFIETLLGLPLPLIADLRLPPGTGDKQLLRMALLSLGLPRTAARVKRAIQFGSRLSKRANIRDFGSNRAANVHKAGELQLDAVAQGRYGPGPKWEKARKEH</sequence>
<dbReference type="AlphaFoldDB" id="A0AAV1HXW4"/>
<evidence type="ECO:0000259" key="4">
    <source>
        <dbReference type="PROSITE" id="PS51278"/>
    </source>
</evidence>
<dbReference type="InterPro" id="IPR029055">
    <property type="entry name" value="Ntn_hydrolases_N"/>
</dbReference>
<name>A0AAV1HXW4_9CHLO</name>
<gene>
    <name evidence="5" type="ORF">CVIRNUC_003176</name>
</gene>
<organism evidence="5 6">
    <name type="scientific">Coccomyxa viridis</name>
    <dbReference type="NCBI Taxonomy" id="1274662"/>
    <lineage>
        <taxon>Eukaryota</taxon>
        <taxon>Viridiplantae</taxon>
        <taxon>Chlorophyta</taxon>
        <taxon>core chlorophytes</taxon>
        <taxon>Trebouxiophyceae</taxon>
        <taxon>Trebouxiophyceae incertae sedis</taxon>
        <taxon>Coccomyxaceae</taxon>
        <taxon>Coccomyxa</taxon>
    </lineage>
</organism>
<evidence type="ECO:0000256" key="3">
    <source>
        <dbReference type="ARBA" id="ARBA00022962"/>
    </source>
</evidence>
<evidence type="ECO:0000256" key="1">
    <source>
        <dbReference type="ARBA" id="ARBA00022605"/>
    </source>
</evidence>
<dbReference type="GO" id="GO:0006529">
    <property type="term" value="P:asparagine biosynthetic process"/>
    <property type="evidence" value="ECO:0007669"/>
    <property type="project" value="UniProtKB-KW"/>
</dbReference>
<protein>
    <recommendedName>
        <fullName evidence="4">Glutamine amidotransferase type-2 domain-containing protein</fullName>
    </recommendedName>
</protein>
<reference evidence="5 6" key="1">
    <citation type="submission" date="2023-10" db="EMBL/GenBank/DDBJ databases">
        <authorList>
            <person name="Maclean D."/>
            <person name="Macfadyen A."/>
        </authorList>
    </citation>
    <scope>NUCLEOTIDE SEQUENCE [LARGE SCALE GENOMIC DNA]</scope>
</reference>
<proteinExistence type="predicted"/>
<evidence type="ECO:0000313" key="5">
    <source>
        <dbReference type="EMBL" id="CAK0764618.1"/>
    </source>
</evidence>
<comment type="caution">
    <text evidence="5">The sequence shown here is derived from an EMBL/GenBank/DDBJ whole genome shotgun (WGS) entry which is preliminary data.</text>
</comment>
<dbReference type="SUPFAM" id="SSF56235">
    <property type="entry name" value="N-terminal nucleophile aminohydrolases (Ntn hydrolases)"/>
    <property type="match status" value="1"/>
</dbReference>
<feature type="domain" description="Glutamine amidotransferase type-2" evidence="4">
    <location>
        <begin position="2"/>
        <end position="219"/>
    </location>
</feature>
<dbReference type="CDD" id="cd01991">
    <property type="entry name" value="Asn_synthase_B_C"/>
    <property type="match status" value="1"/>
</dbReference>
<keyword evidence="2" id="KW-0061">Asparagine biosynthesis</keyword>
<accession>A0AAV1HXW4</accession>
<dbReference type="PROSITE" id="PS51278">
    <property type="entry name" value="GATASE_TYPE_2"/>
    <property type="match status" value="1"/>
</dbReference>
<evidence type="ECO:0000313" key="6">
    <source>
        <dbReference type="Proteomes" id="UP001314263"/>
    </source>
</evidence>
<dbReference type="Proteomes" id="UP001314263">
    <property type="component" value="Unassembled WGS sequence"/>
</dbReference>
<keyword evidence="6" id="KW-1185">Reference proteome</keyword>
<dbReference type="InterPro" id="IPR014729">
    <property type="entry name" value="Rossmann-like_a/b/a_fold"/>
</dbReference>
<dbReference type="PANTHER" id="PTHR45937:SF1">
    <property type="entry name" value="ASPARAGINE SYNTHETASE DOMAIN-CONTAINING PROTEIN 1"/>
    <property type="match status" value="1"/>
</dbReference>
<dbReference type="InterPro" id="IPR051857">
    <property type="entry name" value="Asn_synthetase_domain"/>
</dbReference>
<dbReference type="Gene3D" id="3.40.50.620">
    <property type="entry name" value="HUPs"/>
    <property type="match status" value="1"/>
</dbReference>
<dbReference type="Pfam" id="PF00733">
    <property type="entry name" value="Asn_synthase"/>
    <property type="match status" value="2"/>
</dbReference>
<dbReference type="InterPro" id="IPR001962">
    <property type="entry name" value="Asn_synthase"/>
</dbReference>
<dbReference type="SUPFAM" id="SSF52402">
    <property type="entry name" value="Adenine nucleotide alpha hydrolases-like"/>
    <property type="match status" value="1"/>
</dbReference>
<dbReference type="Gene3D" id="3.60.20.10">
    <property type="entry name" value="Glutamine Phosphoribosylpyrophosphate, subunit 1, domain 1"/>
    <property type="match status" value="1"/>
</dbReference>
<dbReference type="InterPro" id="IPR017932">
    <property type="entry name" value="GATase_2_dom"/>
</dbReference>
<evidence type="ECO:0000256" key="2">
    <source>
        <dbReference type="ARBA" id="ARBA00022888"/>
    </source>
</evidence>
<dbReference type="PANTHER" id="PTHR45937">
    <property type="entry name" value="ASPARAGINE SYNTHETASE DOMAIN-CONTAINING PROTEIN 1"/>
    <property type="match status" value="1"/>
</dbReference>
<dbReference type="GO" id="GO:0004066">
    <property type="term" value="F:asparagine synthase (glutamine-hydrolyzing) activity"/>
    <property type="evidence" value="ECO:0007669"/>
    <property type="project" value="InterPro"/>
</dbReference>
<dbReference type="EMBL" id="CAUYUE010000004">
    <property type="protein sequence ID" value="CAK0764618.1"/>
    <property type="molecule type" value="Genomic_DNA"/>
</dbReference>